<organism evidence="1 2">
    <name type="scientific">Favolaschia claudopus</name>
    <dbReference type="NCBI Taxonomy" id="2862362"/>
    <lineage>
        <taxon>Eukaryota</taxon>
        <taxon>Fungi</taxon>
        <taxon>Dikarya</taxon>
        <taxon>Basidiomycota</taxon>
        <taxon>Agaricomycotina</taxon>
        <taxon>Agaricomycetes</taxon>
        <taxon>Agaricomycetidae</taxon>
        <taxon>Agaricales</taxon>
        <taxon>Marasmiineae</taxon>
        <taxon>Mycenaceae</taxon>
        <taxon>Favolaschia</taxon>
    </lineage>
</organism>
<evidence type="ECO:0000313" key="2">
    <source>
        <dbReference type="Proteomes" id="UP001362999"/>
    </source>
</evidence>
<name>A0AAV9ZYT6_9AGAR</name>
<sequence length="402" mass="45360">MPPTLSTEQRKEQRRNALDVQELVDLAICFLDDSPRDLATCSVVARSWVHAAQASLFRAPHITNPLLRVFTHNDGVVLQLYNTLVASPHLIGHVRDLELQQGLSRATIEKISSLPFTRLENLSLNVLKLTYWDPQVKPLLGLHSLRYLRLSTPGLVSCAHLLAGHPSSIRHLHLRCAPWEGDAVSVGFPVFPIRLRSFYLRVHIEQHPDEPQSLDSNTHPFDLTELKAFGVFDARSIRWESIPARTKESLEVLQVGLTDTKEVDLSQFPQLTTVRLMLRKNTISGCRNTLATISPTHRIQTILLWIANWNLIDEKEYAENLDQILSSLVPAPIVKFECIVKSVETEACLRKLFPKLVLQRKFQMVYHAPGIADPGLRVGMVGVDIRMLSSFVVLQAKLVTPE</sequence>
<dbReference type="AlphaFoldDB" id="A0AAV9ZYT6"/>
<evidence type="ECO:0008006" key="3">
    <source>
        <dbReference type="Google" id="ProtNLM"/>
    </source>
</evidence>
<dbReference type="Gene3D" id="3.80.10.10">
    <property type="entry name" value="Ribonuclease Inhibitor"/>
    <property type="match status" value="1"/>
</dbReference>
<dbReference type="EMBL" id="JAWWNJ010000101">
    <property type="protein sequence ID" value="KAK6995834.1"/>
    <property type="molecule type" value="Genomic_DNA"/>
</dbReference>
<gene>
    <name evidence="1" type="ORF">R3P38DRAFT_3371587</name>
</gene>
<protein>
    <recommendedName>
        <fullName evidence="3">F-box domain-containing protein</fullName>
    </recommendedName>
</protein>
<evidence type="ECO:0000313" key="1">
    <source>
        <dbReference type="EMBL" id="KAK6995834.1"/>
    </source>
</evidence>
<proteinExistence type="predicted"/>
<dbReference type="Proteomes" id="UP001362999">
    <property type="component" value="Unassembled WGS sequence"/>
</dbReference>
<keyword evidence="2" id="KW-1185">Reference proteome</keyword>
<dbReference type="SUPFAM" id="SSF52058">
    <property type="entry name" value="L domain-like"/>
    <property type="match status" value="1"/>
</dbReference>
<dbReference type="InterPro" id="IPR032675">
    <property type="entry name" value="LRR_dom_sf"/>
</dbReference>
<accession>A0AAV9ZYT6</accession>
<reference evidence="1 2" key="1">
    <citation type="journal article" date="2024" name="J Genomics">
        <title>Draft genome sequencing and assembly of Favolaschia claudopus CIRM-BRFM 2984 isolated from oak limbs.</title>
        <authorList>
            <person name="Navarro D."/>
            <person name="Drula E."/>
            <person name="Chaduli D."/>
            <person name="Cazenave R."/>
            <person name="Ahrendt S."/>
            <person name="Wang J."/>
            <person name="Lipzen A."/>
            <person name="Daum C."/>
            <person name="Barry K."/>
            <person name="Grigoriev I.V."/>
            <person name="Favel A."/>
            <person name="Rosso M.N."/>
            <person name="Martin F."/>
        </authorList>
    </citation>
    <scope>NUCLEOTIDE SEQUENCE [LARGE SCALE GENOMIC DNA]</scope>
    <source>
        <strain evidence="1 2">CIRM-BRFM 2984</strain>
    </source>
</reference>
<comment type="caution">
    <text evidence="1">The sequence shown here is derived from an EMBL/GenBank/DDBJ whole genome shotgun (WGS) entry which is preliminary data.</text>
</comment>